<evidence type="ECO:0000313" key="2">
    <source>
        <dbReference type="EMBL" id="VYU04316.1"/>
    </source>
</evidence>
<dbReference type="RefSeq" id="WP_156701777.1">
    <property type="nucleotide sequence ID" value="NZ_CACRUP010000017.1"/>
</dbReference>
<keyword evidence="1" id="KW-0472">Membrane</keyword>
<sequence>MFKNRKILFIILFALDLFYTYCALTGVAEFFNRFRGPIYVQVLWFVVVFAPAIVHYLPGGTKYNLKETMKYTIPLFIMIAINFVMPMYLK</sequence>
<organism evidence="2">
    <name type="scientific">Peptoniphilus gorbachii</name>
    <dbReference type="NCBI Taxonomy" id="411567"/>
    <lineage>
        <taxon>Bacteria</taxon>
        <taxon>Bacillati</taxon>
        <taxon>Bacillota</taxon>
        <taxon>Tissierellia</taxon>
        <taxon>Tissierellales</taxon>
        <taxon>Peptoniphilaceae</taxon>
        <taxon>Peptoniphilus</taxon>
    </lineage>
</organism>
<keyword evidence="1" id="KW-0812">Transmembrane</keyword>
<name>A0A6N3BHM0_9FIRM</name>
<feature type="transmembrane region" description="Helical" evidence="1">
    <location>
        <begin position="38"/>
        <end position="59"/>
    </location>
</feature>
<gene>
    <name evidence="2" type="ORF">PGLFYP46_01726</name>
</gene>
<reference evidence="2" key="1">
    <citation type="submission" date="2019-11" db="EMBL/GenBank/DDBJ databases">
        <authorList>
            <person name="Feng L."/>
        </authorList>
    </citation>
    <scope>NUCLEOTIDE SEQUENCE</scope>
    <source>
        <strain evidence="2">PgorbachiiLFYP46</strain>
    </source>
</reference>
<evidence type="ECO:0000256" key="1">
    <source>
        <dbReference type="SAM" id="Phobius"/>
    </source>
</evidence>
<keyword evidence="1" id="KW-1133">Transmembrane helix</keyword>
<feature type="transmembrane region" description="Helical" evidence="1">
    <location>
        <begin position="71"/>
        <end position="89"/>
    </location>
</feature>
<dbReference type="AlphaFoldDB" id="A0A6N3BHM0"/>
<accession>A0A6N3BHM0</accession>
<dbReference type="EMBL" id="CACRUP010000017">
    <property type="protein sequence ID" value="VYU04316.1"/>
    <property type="molecule type" value="Genomic_DNA"/>
</dbReference>
<proteinExistence type="predicted"/>
<protein>
    <submittedName>
        <fullName evidence="2">Uncharacterized protein</fullName>
    </submittedName>
</protein>